<feature type="transmembrane region" description="Helical" evidence="6">
    <location>
        <begin position="255"/>
        <end position="275"/>
    </location>
</feature>
<evidence type="ECO:0000256" key="6">
    <source>
        <dbReference type="SAM" id="Phobius"/>
    </source>
</evidence>
<feature type="transmembrane region" description="Helical" evidence="6">
    <location>
        <begin position="188"/>
        <end position="209"/>
    </location>
</feature>
<dbReference type="Proteomes" id="UP001302666">
    <property type="component" value="Chromosome"/>
</dbReference>
<feature type="transmembrane region" description="Helical" evidence="6">
    <location>
        <begin position="108"/>
        <end position="127"/>
    </location>
</feature>
<evidence type="ECO:0000313" key="8">
    <source>
        <dbReference type="EMBL" id="WOI34826.1"/>
    </source>
</evidence>
<feature type="transmembrane region" description="Helical" evidence="6">
    <location>
        <begin position="161"/>
        <end position="181"/>
    </location>
</feature>
<accession>A0ABZ0HK39</accession>
<keyword evidence="3 6" id="KW-0812">Transmembrane</keyword>
<sequence>MSTSPAAQSRSDTDRPLLGIALMLGFCALIPLGDAVAKILSTRIPVGQIVLARFAAQGLILAPVALLMGISLRLPSRVMPKVILRTLLQMAGITAMFMALRYLPLADAVAIAFVMPFIMLLLGKYVLKEEVGLRRLLACVVGFAGTLLVIQPSFAEVGLNALWPLAVAVIFSVFMMVTRTLARDTDPIAIQAVSGGIACLLMAGFFALGYGFSIEELNTALPATPELKLLALAGVLGTMAHLLMTWSLRYAPTSTLASMQYLEIPVAVFVGWLVFSELPNSIAACGIALTVAAGLYAVLRERQVNRAAREVNPAATTESGLPASPE</sequence>
<feature type="domain" description="EamA" evidence="7">
    <location>
        <begin position="18"/>
        <end position="150"/>
    </location>
</feature>
<evidence type="ECO:0000256" key="4">
    <source>
        <dbReference type="ARBA" id="ARBA00022989"/>
    </source>
</evidence>
<dbReference type="PANTHER" id="PTHR22911:SF6">
    <property type="entry name" value="SOLUTE CARRIER FAMILY 35 MEMBER G1"/>
    <property type="match status" value="1"/>
</dbReference>
<reference evidence="8 9" key="1">
    <citation type="submission" date="2023-10" db="EMBL/GenBank/DDBJ databases">
        <title>Eight complete genome sequences of bacteria isolated from laboratory stock of Giant Kelp gametophytes.</title>
        <authorList>
            <person name="Tolentino B."/>
            <person name="Nuzhdin S."/>
        </authorList>
    </citation>
    <scope>NUCLEOTIDE SEQUENCE [LARGE SCALE GENOMIC DNA]</scope>
    <source>
        <strain evidence="8 9">LC.270.F.C4</strain>
    </source>
</reference>
<dbReference type="EMBL" id="CP136704">
    <property type="protein sequence ID" value="WOI34826.1"/>
    <property type="molecule type" value="Genomic_DNA"/>
</dbReference>
<dbReference type="Pfam" id="PF00892">
    <property type="entry name" value="EamA"/>
    <property type="match status" value="2"/>
</dbReference>
<dbReference type="RefSeq" id="WP_317386654.1">
    <property type="nucleotide sequence ID" value="NZ_CP136704.1"/>
</dbReference>
<feature type="transmembrane region" description="Helical" evidence="6">
    <location>
        <begin position="136"/>
        <end position="155"/>
    </location>
</feature>
<dbReference type="InterPro" id="IPR000620">
    <property type="entry name" value="EamA_dom"/>
</dbReference>
<feature type="transmembrane region" description="Helical" evidence="6">
    <location>
        <begin position="281"/>
        <end position="299"/>
    </location>
</feature>
<feature type="transmembrane region" description="Helical" evidence="6">
    <location>
        <begin position="229"/>
        <end position="248"/>
    </location>
</feature>
<feature type="domain" description="EamA" evidence="7">
    <location>
        <begin position="162"/>
        <end position="293"/>
    </location>
</feature>
<evidence type="ECO:0000256" key="1">
    <source>
        <dbReference type="ARBA" id="ARBA00004141"/>
    </source>
</evidence>
<evidence type="ECO:0000256" key="3">
    <source>
        <dbReference type="ARBA" id="ARBA00022692"/>
    </source>
</evidence>
<evidence type="ECO:0000259" key="7">
    <source>
        <dbReference type="Pfam" id="PF00892"/>
    </source>
</evidence>
<dbReference type="InterPro" id="IPR037185">
    <property type="entry name" value="EmrE-like"/>
</dbReference>
<keyword evidence="4 6" id="KW-1133">Transmembrane helix</keyword>
<comment type="similarity">
    <text evidence="2">Belongs to the drug/metabolite transporter (DMT) superfamily. 10 TMS drug/metabolite exporter (DME) (TC 2.A.7.3) family.</text>
</comment>
<evidence type="ECO:0000313" key="9">
    <source>
        <dbReference type="Proteomes" id="UP001302666"/>
    </source>
</evidence>
<name>A0ABZ0HK39_TRISK</name>
<gene>
    <name evidence="8" type="ORF">R1T40_08895</name>
</gene>
<dbReference type="PANTHER" id="PTHR22911">
    <property type="entry name" value="ACYL-MALONYL CONDENSING ENZYME-RELATED"/>
    <property type="match status" value="1"/>
</dbReference>
<evidence type="ECO:0000256" key="5">
    <source>
        <dbReference type="ARBA" id="ARBA00023136"/>
    </source>
</evidence>
<protein>
    <submittedName>
        <fullName evidence="8">DMT family transporter</fullName>
    </submittedName>
</protein>
<dbReference type="SUPFAM" id="SSF103481">
    <property type="entry name" value="Multidrug resistance efflux transporter EmrE"/>
    <property type="match status" value="2"/>
</dbReference>
<evidence type="ECO:0000256" key="2">
    <source>
        <dbReference type="ARBA" id="ARBA00009853"/>
    </source>
</evidence>
<organism evidence="8 9">
    <name type="scientific">Tritonibacter scottomollicae</name>
    <name type="common">Epibacterium scottomollicae</name>
    <dbReference type="NCBI Taxonomy" id="483013"/>
    <lineage>
        <taxon>Bacteria</taxon>
        <taxon>Pseudomonadati</taxon>
        <taxon>Pseudomonadota</taxon>
        <taxon>Alphaproteobacteria</taxon>
        <taxon>Rhodobacterales</taxon>
        <taxon>Paracoccaceae</taxon>
        <taxon>Tritonibacter</taxon>
    </lineage>
</organism>
<proteinExistence type="inferred from homology"/>
<feature type="transmembrane region" description="Helical" evidence="6">
    <location>
        <begin position="51"/>
        <end position="70"/>
    </location>
</feature>
<keyword evidence="9" id="KW-1185">Reference proteome</keyword>
<keyword evidence="5 6" id="KW-0472">Membrane</keyword>
<comment type="subcellular location">
    <subcellularLocation>
        <location evidence="1">Membrane</location>
        <topology evidence="1">Multi-pass membrane protein</topology>
    </subcellularLocation>
</comment>